<dbReference type="InterPro" id="IPR009045">
    <property type="entry name" value="Zn_M74/Hedgehog-like"/>
</dbReference>
<dbReference type="GO" id="GO:0008233">
    <property type="term" value="F:peptidase activity"/>
    <property type="evidence" value="ECO:0007669"/>
    <property type="project" value="InterPro"/>
</dbReference>
<evidence type="ECO:0000256" key="1">
    <source>
        <dbReference type="SAM" id="Coils"/>
    </source>
</evidence>
<dbReference type="Gene3D" id="3.30.1380.10">
    <property type="match status" value="1"/>
</dbReference>
<dbReference type="EMBL" id="DXBU01000022">
    <property type="protein sequence ID" value="HIZ21521.1"/>
    <property type="molecule type" value="Genomic_DNA"/>
</dbReference>
<evidence type="ECO:0000313" key="3">
    <source>
        <dbReference type="EMBL" id="HIZ21521.1"/>
    </source>
</evidence>
<reference evidence="3" key="1">
    <citation type="journal article" date="2021" name="PeerJ">
        <title>Extensive microbial diversity within the chicken gut microbiome revealed by metagenomics and culture.</title>
        <authorList>
            <person name="Gilroy R."/>
            <person name="Ravi A."/>
            <person name="Getino M."/>
            <person name="Pursley I."/>
            <person name="Horton D.L."/>
            <person name="Alikhan N.F."/>
            <person name="Baker D."/>
            <person name="Gharbi K."/>
            <person name="Hall N."/>
            <person name="Watson M."/>
            <person name="Adriaenssens E.M."/>
            <person name="Foster-Nyarko E."/>
            <person name="Jarju S."/>
            <person name="Secka A."/>
            <person name="Antonio M."/>
            <person name="Oren A."/>
            <person name="Chaudhuri R.R."/>
            <person name="La Ragione R."/>
            <person name="Hildebrand F."/>
            <person name="Pallen M.J."/>
        </authorList>
    </citation>
    <scope>NUCLEOTIDE SEQUENCE</scope>
    <source>
        <strain evidence="3">14324</strain>
    </source>
</reference>
<dbReference type="PROSITE" id="PS51257">
    <property type="entry name" value="PROKAR_LIPOPROTEIN"/>
    <property type="match status" value="1"/>
</dbReference>
<sequence length="330" mass="37565">MIEKRKKRILTILLSLLCLVLFCGCAAGGFLYFRLYDRYTRLEKTSMENQEANEKQKEELEKLQTAVTRYQTQLDKKNTQIERLKMRLNDSSAASQQTETLGPPAGGSVFSDGELNPRDLVDEAAALADLDSYFQSYEISRDGPVFQRINGKSYVDNEDIALEDLRYLRLLHYNFQNQVQVGEMIVNAAIAEDVLNIFKELFQQKYQIESIILVDEFWVEGEDGNRADFESIEVNNTSCFNYRPVSGGESLSNHAYGLAIDINPQQNPYVTAAGVYSHENAAPYLDRNSGDPAVIVQGDICYSIFEKYGFSWGGLWQDPIDYQHFEKPMA</sequence>
<name>A0A9D2DR00_9FIRM</name>
<organism evidence="3 4">
    <name type="scientific">Candidatus Blautia faecigallinarum</name>
    <dbReference type="NCBI Taxonomy" id="2838488"/>
    <lineage>
        <taxon>Bacteria</taxon>
        <taxon>Bacillati</taxon>
        <taxon>Bacillota</taxon>
        <taxon>Clostridia</taxon>
        <taxon>Lachnospirales</taxon>
        <taxon>Lachnospiraceae</taxon>
        <taxon>Blautia</taxon>
    </lineage>
</organism>
<gene>
    <name evidence="3" type="ORF">IAA21_01815</name>
</gene>
<protein>
    <submittedName>
        <fullName evidence="3">M15 family metallopeptidase</fullName>
    </submittedName>
</protein>
<dbReference type="AlphaFoldDB" id="A0A9D2DR00"/>
<comment type="caution">
    <text evidence="3">The sequence shown here is derived from an EMBL/GenBank/DDBJ whole genome shotgun (WGS) entry which is preliminary data.</text>
</comment>
<dbReference type="SUPFAM" id="SSF55166">
    <property type="entry name" value="Hedgehog/DD-peptidase"/>
    <property type="match status" value="1"/>
</dbReference>
<dbReference type="InterPro" id="IPR039561">
    <property type="entry name" value="Peptidase_M15C"/>
</dbReference>
<proteinExistence type="predicted"/>
<feature type="coiled-coil region" evidence="1">
    <location>
        <begin position="39"/>
        <end position="94"/>
    </location>
</feature>
<keyword evidence="1" id="KW-0175">Coiled coil</keyword>
<evidence type="ECO:0000259" key="2">
    <source>
        <dbReference type="Pfam" id="PF13539"/>
    </source>
</evidence>
<dbReference type="Pfam" id="PF13539">
    <property type="entry name" value="Peptidase_M15_4"/>
    <property type="match status" value="1"/>
</dbReference>
<reference evidence="3" key="2">
    <citation type="submission" date="2021-04" db="EMBL/GenBank/DDBJ databases">
        <authorList>
            <person name="Gilroy R."/>
        </authorList>
    </citation>
    <scope>NUCLEOTIDE SEQUENCE</scope>
    <source>
        <strain evidence="3">14324</strain>
    </source>
</reference>
<evidence type="ECO:0000313" key="4">
    <source>
        <dbReference type="Proteomes" id="UP000824041"/>
    </source>
</evidence>
<feature type="domain" description="Peptidase M15C" evidence="2">
    <location>
        <begin position="247"/>
        <end position="327"/>
    </location>
</feature>
<dbReference type="Proteomes" id="UP000824041">
    <property type="component" value="Unassembled WGS sequence"/>
</dbReference>
<accession>A0A9D2DR00</accession>